<organism evidence="1 2">
    <name type="scientific">Mycena alexandri</name>
    <dbReference type="NCBI Taxonomy" id="1745969"/>
    <lineage>
        <taxon>Eukaryota</taxon>
        <taxon>Fungi</taxon>
        <taxon>Dikarya</taxon>
        <taxon>Basidiomycota</taxon>
        <taxon>Agaricomycotina</taxon>
        <taxon>Agaricomycetes</taxon>
        <taxon>Agaricomycetidae</taxon>
        <taxon>Agaricales</taxon>
        <taxon>Marasmiineae</taxon>
        <taxon>Mycenaceae</taxon>
        <taxon>Mycena</taxon>
    </lineage>
</organism>
<dbReference type="Gene3D" id="3.50.50.60">
    <property type="entry name" value="FAD/NAD(P)-binding domain"/>
    <property type="match status" value="1"/>
</dbReference>
<evidence type="ECO:0000313" key="2">
    <source>
        <dbReference type="Proteomes" id="UP001218188"/>
    </source>
</evidence>
<reference evidence="1" key="1">
    <citation type="submission" date="2023-03" db="EMBL/GenBank/DDBJ databases">
        <title>Massive genome expansion in bonnet fungi (Mycena s.s.) driven by repeated elements and novel gene families across ecological guilds.</title>
        <authorList>
            <consortium name="Lawrence Berkeley National Laboratory"/>
            <person name="Harder C.B."/>
            <person name="Miyauchi S."/>
            <person name="Viragh M."/>
            <person name="Kuo A."/>
            <person name="Thoen E."/>
            <person name="Andreopoulos B."/>
            <person name="Lu D."/>
            <person name="Skrede I."/>
            <person name="Drula E."/>
            <person name="Henrissat B."/>
            <person name="Morin E."/>
            <person name="Kohler A."/>
            <person name="Barry K."/>
            <person name="LaButti K."/>
            <person name="Morin E."/>
            <person name="Salamov A."/>
            <person name="Lipzen A."/>
            <person name="Mereny Z."/>
            <person name="Hegedus B."/>
            <person name="Baldrian P."/>
            <person name="Stursova M."/>
            <person name="Weitz H."/>
            <person name="Taylor A."/>
            <person name="Grigoriev I.V."/>
            <person name="Nagy L.G."/>
            <person name="Martin F."/>
            <person name="Kauserud H."/>
        </authorList>
    </citation>
    <scope>NUCLEOTIDE SEQUENCE</scope>
    <source>
        <strain evidence="1">CBHHK200</strain>
    </source>
</reference>
<comment type="caution">
    <text evidence="1">The sequence shown here is derived from an EMBL/GenBank/DDBJ whole genome shotgun (WGS) entry which is preliminary data.</text>
</comment>
<dbReference type="InterPro" id="IPR036188">
    <property type="entry name" value="FAD/NAD-bd_sf"/>
</dbReference>
<protein>
    <submittedName>
        <fullName evidence="1">Uncharacterized protein</fullName>
    </submittedName>
</protein>
<gene>
    <name evidence="1" type="ORF">C8F04DRAFT_1202837</name>
</gene>
<name>A0AAD6WK33_9AGAR</name>
<dbReference type="AlphaFoldDB" id="A0AAD6WK33"/>
<keyword evidence="2" id="KW-1185">Reference proteome</keyword>
<dbReference type="EMBL" id="JARJCM010000552">
    <property type="protein sequence ID" value="KAJ7016238.1"/>
    <property type="molecule type" value="Genomic_DNA"/>
</dbReference>
<proteinExistence type="predicted"/>
<evidence type="ECO:0000313" key="1">
    <source>
        <dbReference type="EMBL" id="KAJ7016238.1"/>
    </source>
</evidence>
<accession>A0AAD6WK33</accession>
<sequence>MSQTTYKFRVAVVPFGGCGISGLSLATFISKFKDNDPESRIAVNIYEAKPEVSTLGAGVGIWKRTWQALQDLNGFKEDVLAKGFKVPIDGQYKCPNAGYAVLINCSW</sequence>
<dbReference type="Proteomes" id="UP001218188">
    <property type="component" value="Unassembled WGS sequence"/>
</dbReference>
<dbReference type="SUPFAM" id="SSF51905">
    <property type="entry name" value="FAD/NAD(P)-binding domain"/>
    <property type="match status" value="1"/>
</dbReference>